<evidence type="ECO:0008006" key="4">
    <source>
        <dbReference type="Google" id="ProtNLM"/>
    </source>
</evidence>
<dbReference type="AlphaFoldDB" id="A0A9D1WNZ8"/>
<evidence type="ECO:0000313" key="2">
    <source>
        <dbReference type="EMBL" id="HIX62443.1"/>
    </source>
</evidence>
<sequence>MLKRSILFLLLALVAGCASQPPPADPVRHALQNLSDRAVARVIQVDALQPPQNQVLLLVSPQVDRALEIDSERFLESLTRALLGASASPQVLDWRPAMGGTDGPHQWRMESYLEATAPRLRLSDRELMPYRLTLSLYRPDADNALWQTQIEGAFDATAL</sequence>
<keyword evidence="1" id="KW-0732">Signal</keyword>
<gene>
    <name evidence="2" type="ORF">H9854_09455</name>
</gene>
<dbReference type="EMBL" id="DXFC01000282">
    <property type="protein sequence ID" value="HIX62443.1"/>
    <property type="molecule type" value="Genomic_DNA"/>
</dbReference>
<protein>
    <recommendedName>
        <fullName evidence="4">Lipoprotein</fullName>
    </recommendedName>
</protein>
<accession>A0A9D1WNZ8</accession>
<dbReference type="PROSITE" id="PS51257">
    <property type="entry name" value="PROKAR_LIPOPROTEIN"/>
    <property type="match status" value="1"/>
</dbReference>
<feature type="chain" id="PRO_5038723378" description="Lipoprotein" evidence="1">
    <location>
        <begin position="25"/>
        <end position="159"/>
    </location>
</feature>
<comment type="caution">
    <text evidence="2">The sequence shown here is derived from an EMBL/GenBank/DDBJ whole genome shotgun (WGS) entry which is preliminary data.</text>
</comment>
<name>A0A9D1WNZ8_9GAMM</name>
<reference evidence="2" key="2">
    <citation type="submission" date="2021-04" db="EMBL/GenBank/DDBJ databases">
        <authorList>
            <person name="Gilroy R."/>
        </authorList>
    </citation>
    <scope>NUCLEOTIDE SEQUENCE</scope>
    <source>
        <strain evidence="2">1193</strain>
    </source>
</reference>
<proteinExistence type="predicted"/>
<feature type="signal peptide" evidence="1">
    <location>
        <begin position="1"/>
        <end position="24"/>
    </location>
</feature>
<dbReference type="Proteomes" id="UP000824248">
    <property type="component" value="Unassembled WGS sequence"/>
</dbReference>
<evidence type="ECO:0000313" key="3">
    <source>
        <dbReference type="Proteomes" id="UP000824248"/>
    </source>
</evidence>
<evidence type="ECO:0000256" key="1">
    <source>
        <dbReference type="SAM" id="SignalP"/>
    </source>
</evidence>
<organism evidence="2 3">
    <name type="scientific">Candidatus Halomonas stercoripullorum</name>
    <dbReference type="NCBI Taxonomy" id="2838617"/>
    <lineage>
        <taxon>Bacteria</taxon>
        <taxon>Pseudomonadati</taxon>
        <taxon>Pseudomonadota</taxon>
        <taxon>Gammaproteobacteria</taxon>
        <taxon>Oceanospirillales</taxon>
        <taxon>Halomonadaceae</taxon>
        <taxon>Halomonas</taxon>
    </lineage>
</organism>
<reference evidence="2" key="1">
    <citation type="journal article" date="2021" name="PeerJ">
        <title>Extensive microbial diversity within the chicken gut microbiome revealed by metagenomics and culture.</title>
        <authorList>
            <person name="Gilroy R."/>
            <person name="Ravi A."/>
            <person name="Getino M."/>
            <person name="Pursley I."/>
            <person name="Horton D.L."/>
            <person name="Alikhan N.F."/>
            <person name="Baker D."/>
            <person name="Gharbi K."/>
            <person name="Hall N."/>
            <person name="Watson M."/>
            <person name="Adriaenssens E.M."/>
            <person name="Foster-Nyarko E."/>
            <person name="Jarju S."/>
            <person name="Secka A."/>
            <person name="Antonio M."/>
            <person name="Oren A."/>
            <person name="Chaudhuri R.R."/>
            <person name="La Ragione R."/>
            <person name="Hildebrand F."/>
            <person name="Pallen M.J."/>
        </authorList>
    </citation>
    <scope>NUCLEOTIDE SEQUENCE</scope>
    <source>
        <strain evidence="2">1193</strain>
    </source>
</reference>